<dbReference type="PANTHER" id="PTHR21666:SF285">
    <property type="entry name" value="M23 FAMILY METALLOPEPTIDASE"/>
    <property type="match status" value="1"/>
</dbReference>
<comment type="caution">
    <text evidence="2">The sequence shown here is derived from an EMBL/GenBank/DDBJ whole genome shotgun (WGS) entry which is preliminary data.</text>
</comment>
<dbReference type="PANTHER" id="PTHR21666">
    <property type="entry name" value="PEPTIDASE-RELATED"/>
    <property type="match status" value="1"/>
</dbReference>
<dbReference type="Proteomes" id="UP001257627">
    <property type="component" value="Unassembled WGS sequence"/>
</dbReference>
<gene>
    <name evidence="2" type="ORF">PU648_25090</name>
</gene>
<accession>A0ABU3UPY5</accession>
<proteinExistence type="predicted"/>
<keyword evidence="3" id="KW-1185">Reference proteome</keyword>
<organism evidence="2 3">
    <name type="scientific">Streptomyces mirabilis</name>
    <dbReference type="NCBI Taxonomy" id="68239"/>
    <lineage>
        <taxon>Bacteria</taxon>
        <taxon>Bacillati</taxon>
        <taxon>Actinomycetota</taxon>
        <taxon>Actinomycetes</taxon>
        <taxon>Kitasatosporales</taxon>
        <taxon>Streptomycetaceae</taxon>
        <taxon>Streptomyces</taxon>
    </lineage>
</organism>
<evidence type="ECO:0000313" key="3">
    <source>
        <dbReference type="Proteomes" id="UP001257627"/>
    </source>
</evidence>
<feature type="domain" description="M23ase beta-sheet core" evidence="1">
    <location>
        <begin position="287"/>
        <end position="379"/>
    </location>
</feature>
<sequence length="401" mass="43185">MRDTTDEAANAAPDALHRFLTAEPADRERLAPRVVAAVGRERLDEIVDTTLGRIGEVTGVRDSRDGLVIEGTRGRALAFAATRDGHELDGLLIAPGAHRPERLRTNWVRPALAWTVLVLLFVVRIDACWEAPSRIAWCGRLLIVGAGYLVVEGWRAPALFPWWIRRPLEAGALVALASAWRLPGLPTSGGAPELVVGAALVAVLGVLLMRARRHRWGTAVSQPLVFPLQGGSWYVGQGGGRSLNHHFAVPEQRGALDVVQAGPGGTRGRHRARTQGTHGKNERYLIYGQPVHAPCDGTVVSAADHIDDQEPGAVRYQPLYGNHVWIDTGAEIVKLAHLRPGTVTVSTGDPVRVGQMLGEVGNSGNSSEPHLHLHAERDGLGLDLEFQGVSGPLCRGRTVRT</sequence>
<evidence type="ECO:0000259" key="1">
    <source>
        <dbReference type="Pfam" id="PF01551"/>
    </source>
</evidence>
<dbReference type="Pfam" id="PF01551">
    <property type="entry name" value="Peptidase_M23"/>
    <property type="match status" value="1"/>
</dbReference>
<evidence type="ECO:0000313" key="2">
    <source>
        <dbReference type="EMBL" id="MDU8995574.1"/>
    </source>
</evidence>
<dbReference type="Gene3D" id="2.70.70.10">
    <property type="entry name" value="Glucose Permease (Domain IIA)"/>
    <property type="match status" value="1"/>
</dbReference>
<dbReference type="EMBL" id="JARAKF010000001">
    <property type="protein sequence ID" value="MDU8995574.1"/>
    <property type="molecule type" value="Genomic_DNA"/>
</dbReference>
<dbReference type="InterPro" id="IPR016047">
    <property type="entry name" value="M23ase_b-sheet_dom"/>
</dbReference>
<name>A0ABU3UPY5_9ACTN</name>
<dbReference type="RefSeq" id="WP_316733381.1">
    <property type="nucleotide sequence ID" value="NZ_JARAKF010000001.1"/>
</dbReference>
<dbReference type="InterPro" id="IPR050570">
    <property type="entry name" value="Cell_wall_metabolism_enzyme"/>
</dbReference>
<reference evidence="2 3" key="1">
    <citation type="submission" date="2023-02" db="EMBL/GenBank/DDBJ databases">
        <authorList>
            <person name="Maleckis M."/>
        </authorList>
    </citation>
    <scope>NUCLEOTIDE SEQUENCE [LARGE SCALE GENOMIC DNA]</scope>
    <source>
        <strain evidence="2 3">P8-A2</strain>
    </source>
</reference>
<protein>
    <submittedName>
        <fullName evidence="2">M23 family metallopeptidase</fullName>
    </submittedName>
</protein>
<dbReference type="InterPro" id="IPR011055">
    <property type="entry name" value="Dup_hybrid_motif"/>
</dbReference>
<dbReference type="CDD" id="cd12797">
    <property type="entry name" value="M23_peptidase"/>
    <property type="match status" value="1"/>
</dbReference>
<dbReference type="SUPFAM" id="SSF51261">
    <property type="entry name" value="Duplicated hybrid motif"/>
    <property type="match status" value="1"/>
</dbReference>